<keyword evidence="4 10" id="KW-0808">Transferase</keyword>
<evidence type="ECO:0000256" key="7">
    <source>
        <dbReference type="ARBA" id="ARBA00023136"/>
    </source>
</evidence>
<dbReference type="KEGG" id="cmb:CSW64_01830"/>
<dbReference type="PANTHER" id="PTHR33908:SF11">
    <property type="entry name" value="MEMBRANE PROTEIN"/>
    <property type="match status" value="1"/>
</dbReference>
<accession>A0A2D2ATB6</accession>
<name>A0A2D2ATB6_9CAUL</name>
<feature type="transmembrane region" description="Helical" evidence="8">
    <location>
        <begin position="82"/>
        <end position="101"/>
    </location>
</feature>
<sequence>MTAAATIPTPDDTRPARLALWFVLALTAVRLAALFLSPLELYPDEAQYWLWSRTLDFGYFSKPPMIAWTIWTSTRLGGDSEAAVRMAAPLFHAVTAIALFAIGRRLYGAWTGLAAAAVYSLMPGVQLSSGVITTDAPLLCFLSLALLAYVSLQAEQRSLKLAAAVGATLGLAMLSKYAALYALIGIGLHLVLSADARRAWDLKSAGAAVLAFVVVLAPNLIWNATHGFATVGHTAANANLGGKLFNPGEMLTFIGEQLGVFGPLPFVVLIGGVGLLIIRRRLTPQDLMLVCWTAPPLLVVTVQAFLSRANANWAASAYVAGSVLVAALLLRWKAKWWLVGGLAVQAALAVVFLTWTIQPQVADAMGRSNDIKRARGWEQMTEAVVRRAELEALNGGISAIAVDDRFLFNALSYYGRDYFGRPDAPPLVIWLRQAHAGNQAEATAPLTAKDGKRVLVVALEDQASDLIIGDFARAERVEIVSVLLSAKCRAKPDEAPEKFDHRCRRRATLILGEDFKPAKRD</sequence>
<protein>
    <submittedName>
        <fullName evidence="10">4-amino-4-deoxy-L-arabinose transferase</fullName>
    </submittedName>
</protein>
<dbReference type="GO" id="GO:0009103">
    <property type="term" value="P:lipopolysaccharide biosynthetic process"/>
    <property type="evidence" value="ECO:0007669"/>
    <property type="project" value="UniProtKB-ARBA"/>
</dbReference>
<evidence type="ECO:0000259" key="9">
    <source>
        <dbReference type="Pfam" id="PF13231"/>
    </source>
</evidence>
<feature type="domain" description="Glycosyltransferase RgtA/B/C/D-like" evidence="9">
    <location>
        <begin position="61"/>
        <end position="222"/>
    </location>
</feature>
<dbReference type="EMBL" id="CP024201">
    <property type="protein sequence ID" value="ATQ41236.1"/>
    <property type="molecule type" value="Genomic_DNA"/>
</dbReference>
<dbReference type="PANTHER" id="PTHR33908">
    <property type="entry name" value="MANNOSYLTRANSFERASE YKCB-RELATED"/>
    <property type="match status" value="1"/>
</dbReference>
<keyword evidence="5 8" id="KW-0812">Transmembrane</keyword>
<organism evidence="10 11">
    <name type="scientific">Caulobacter mirabilis</name>
    <dbReference type="NCBI Taxonomy" id="69666"/>
    <lineage>
        <taxon>Bacteria</taxon>
        <taxon>Pseudomonadati</taxon>
        <taxon>Pseudomonadota</taxon>
        <taxon>Alphaproteobacteria</taxon>
        <taxon>Caulobacterales</taxon>
        <taxon>Caulobacteraceae</taxon>
        <taxon>Caulobacter</taxon>
    </lineage>
</organism>
<feature type="transmembrane region" description="Helical" evidence="8">
    <location>
        <begin position="18"/>
        <end position="36"/>
    </location>
</feature>
<dbReference type="GO" id="GO:0005886">
    <property type="term" value="C:plasma membrane"/>
    <property type="evidence" value="ECO:0007669"/>
    <property type="project" value="UniProtKB-SubCell"/>
</dbReference>
<evidence type="ECO:0000256" key="5">
    <source>
        <dbReference type="ARBA" id="ARBA00022692"/>
    </source>
</evidence>
<dbReference type="InterPro" id="IPR050297">
    <property type="entry name" value="LipidA_mod_glycosyltrf_83"/>
</dbReference>
<evidence type="ECO:0000256" key="2">
    <source>
        <dbReference type="ARBA" id="ARBA00022475"/>
    </source>
</evidence>
<evidence type="ECO:0000256" key="6">
    <source>
        <dbReference type="ARBA" id="ARBA00022989"/>
    </source>
</evidence>
<dbReference type="AlphaFoldDB" id="A0A2D2ATB6"/>
<evidence type="ECO:0000256" key="4">
    <source>
        <dbReference type="ARBA" id="ARBA00022679"/>
    </source>
</evidence>
<feature type="transmembrane region" description="Helical" evidence="8">
    <location>
        <begin position="174"/>
        <end position="192"/>
    </location>
</feature>
<dbReference type="InterPro" id="IPR038731">
    <property type="entry name" value="RgtA/B/C-like"/>
</dbReference>
<keyword evidence="6 8" id="KW-1133">Transmembrane helix</keyword>
<gene>
    <name evidence="10" type="ORF">CSW64_01830</name>
</gene>
<feature type="transmembrane region" description="Helical" evidence="8">
    <location>
        <begin position="204"/>
        <end position="222"/>
    </location>
</feature>
<evidence type="ECO:0000256" key="1">
    <source>
        <dbReference type="ARBA" id="ARBA00004651"/>
    </source>
</evidence>
<reference evidence="10 11" key="1">
    <citation type="submission" date="2017-10" db="EMBL/GenBank/DDBJ databases">
        <title>Genome sequence of Caulobacter mirabilis FWC38.</title>
        <authorList>
            <person name="Fiebig A."/>
            <person name="Crosson S."/>
        </authorList>
    </citation>
    <scope>NUCLEOTIDE SEQUENCE [LARGE SCALE GENOMIC DNA]</scope>
    <source>
        <strain evidence="10 11">FWC 38</strain>
    </source>
</reference>
<dbReference type="Proteomes" id="UP000228945">
    <property type="component" value="Chromosome"/>
</dbReference>
<feature type="transmembrane region" description="Helical" evidence="8">
    <location>
        <begin position="136"/>
        <end position="154"/>
    </location>
</feature>
<keyword evidence="3" id="KW-0328">Glycosyltransferase</keyword>
<comment type="subcellular location">
    <subcellularLocation>
        <location evidence="1">Cell membrane</location>
        <topology evidence="1">Multi-pass membrane protein</topology>
    </subcellularLocation>
</comment>
<proteinExistence type="predicted"/>
<feature type="transmembrane region" description="Helical" evidence="8">
    <location>
        <begin position="258"/>
        <end position="278"/>
    </location>
</feature>
<dbReference type="RefSeq" id="WP_099620493.1">
    <property type="nucleotide sequence ID" value="NZ_CP024201.1"/>
</dbReference>
<dbReference type="GO" id="GO:0016763">
    <property type="term" value="F:pentosyltransferase activity"/>
    <property type="evidence" value="ECO:0007669"/>
    <property type="project" value="TreeGrafter"/>
</dbReference>
<dbReference type="Pfam" id="PF13231">
    <property type="entry name" value="PMT_2"/>
    <property type="match status" value="1"/>
</dbReference>
<evidence type="ECO:0000256" key="8">
    <source>
        <dbReference type="SAM" id="Phobius"/>
    </source>
</evidence>
<keyword evidence="2" id="KW-1003">Cell membrane</keyword>
<keyword evidence="11" id="KW-1185">Reference proteome</keyword>
<keyword evidence="7 8" id="KW-0472">Membrane</keyword>
<dbReference type="OrthoDB" id="9811222at2"/>
<feature type="transmembrane region" description="Helical" evidence="8">
    <location>
        <begin position="337"/>
        <end position="357"/>
    </location>
</feature>
<evidence type="ECO:0000313" key="11">
    <source>
        <dbReference type="Proteomes" id="UP000228945"/>
    </source>
</evidence>
<feature type="transmembrane region" description="Helical" evidence="8">
    <location>
        <begin position="287"/>
        <end position="306"/>
    </location>
</feature>
<evidence type="ECO:0000256" key="3">
    <source>
        <dbReference type="ARBA" id="ARBA00022676"/>
    </source>
</evidence>
<feature type="transmembrane region" description="Helical" evidence="8">
    <location>
        <begin position="312"/>
        <end position="330"/>
    </location>
</feature>
<evidence type="ECO:0000313" key="10">
    <source>
        <dbReference type="EMBL" id="ATQ41236.1"/>
    </source>
</evidence>